<name>A0A0F9TQI2_9ZZZZ</name>
<accession>A0A0F9TQI2</accession>
<dbReference type="EMBL" id="LAZR01000282">
    <property type="protein sequence ID" value="KKN77217.1"/>
    <property type="molecule type" value="Genomic_DNA"/>
</dbReference>
<comment type="caution">
    <text evidence="1">The sequence shown here is derived from an EMBL/GenBank/DDBJ whole genome shotgun (WGS) entry which is preliminary data.</text>
</comment>
<proteinExistence type="predicted"/>
<reference evidence="1" key="1">
    <citation type="journal article" date="2015" name="Nature">
        <title>Complex archaea that bridge the gap between prokaryotes and eukaryotes.</title>
        <authorList>
            <person name="Spang A."/>
            <person name="Saw J.H."/>
            <person name="Jorgensen S.L."/>
            <person name="Zaremba-Niedzwiedzka K."/>
            <person name="Martijn J."/>
            <person name="Lind A.E."/>
            <person name="van Eijk R."/>
            <person name="Schleper C."/>
            <person name="Guy L."/>
            <person name="Ettema T.J."/>
        </authorList>
    </citation>
    <scope>NUCLEOTIDE SEQUENCE</scope>
</reference>
<dbReference type="AlphaFoldDB" id="A0A0F9TQI2"/>
<evidence type="ECO:0000313" key="1">
    <source>
        <dbReference type="EMBL" id="KKN77217.1"/>
    </source>
</evidence>
<sequence>MKIEQGELFVVGKKLMVQCPICKKIIRIDKPILGSLHICLTDEEISVASMKFRQKVDARLCEIEGILNA</sequence>
<gene>
    <name evidence="1" type="ORF">LCGC14_0361950</name>
</gene>
<organism evidence="1">
    <name type="scientific">marine sediment metagenome</name>
    <dbReference type="NCBI Taxonomy" id="412755"/>
    <lineage>
        <taxon>unclassified sequences</taxon>
        <taxon>metagenomes</taxon>
        <taxon>ecological metagenomes</taxon>
    </lineage>
</organism>
<protein>
    <submittedName>
        <fullName evidence="1">Uncharacterized protein</fullName>
    </submittedName>
</protein>